<dbReference type="Proteomes" id="UP000193240">
    <property type="component" value="Unassembled WGS sequence"/>
</dbReference>
<feature type="region of interest" description="Disordered" evidence="1">
    <location>
        <begin position="472"/>
        <end position="494"/>
    </location>
</feature>
<accession>A0A1Y2M5R3</accession>
<dbReference type="Pfam" id="PF13424">
    <property type="entry name" value="TPR_12"/>
    <property type="match status" value="3"/>
</dbReference>
<keyword evidence="3" id="KW-1185">Reference proteome</keyword>
<evidence type="ECO:0000256" key="1">
    <source>
        <dbReference type="SAM" id="MobiDB-lite"/>
    </source>
</evidence>
<dbReference type="STRING" id="105696.A0A1Y2M5R3"/>
<dbReference type="SMART" id="SM00028">
    <property type="entry name" value="TPR"/>
    <property type="match status" value="6"/>
</dbReference>
<gene>
    <name evidence="2" type="ORF">B5807_03290</name>
</gene>
<dbReference type="AlphaFoldDB" id="A0A1Y2M5R3"/>
<dbReference type="InterPro" id="IPR019734">
    <property type="entry name" value="TPR_rpt"/>
</dbReference>
<dbReference type="InterPro" id="IPR053137">
    <property type="entry name" value="NLR-like"/>
</dbReference>
<evidence type="ECO:0000313" key="2">
    <source>
        <dbReference type="EMBL" id="OSS51446.1"/>
    </source>
</evidence>
<name>A0A1Y2M5R3_EPING</name>
<evidence type="ECO:0000313" key="3">
    <source>
        <dbReference type="Proteomes" id="UP000193240"/>
    </source>
</evidence>
<dbReference type="PANTHER" id="PTHR46082">
    <property type="entry name" value="ATP/GTP-BINDING PROTEIN-RELATED"/>
    <property type="match status" value="1"/>
</dbReference>
<dbReference type="PANTHER" id="PTHR46082:SF6">
    <property type="entry name" value="AAA+ ATPASE DOMAIN-CONTAINING PROTEIN-RELATED"/>
    <property type="match status" value="1"/>
</dbReference>
<dbReference type="EMBL" id="KZ107840">
    <property type="protein sequence ID" value="OSS51446.1"/>
    <property type="molecule type" value="Genomic_DNA"/>
</dbReference>
<sequence length="494" mass="54362">MSISKYLQLLRSTELDLVCVMSREFRDDTRYKSSKNAVATTWVVSFGQIRKHDTVAADLLGFISCVEWKAIPRSLLPSAESEARMEEAIGMLCGYSFLARRDSDGRESRDESGDTNVPDGDEEWYDVHRLVHLATRIWLEEYGDLAEATGDAVRHVAEVFPSDDYANRRLWRAYLPHALRLLGAERSHAHEEKSKLCLWVEKSNEDLLFAQHELAIAYRADGQVQKAVELLEAVVKVQETLAADHPDRLASQHELAIAYRADGQVQKAVELLEAVVKAQETLAADHPDRLASQHELAGAYRADGQVQKAVELLEAVVKAQETLAADHPDRLASQHELAGAYRADGQVQKAVELLEAVVKAQETLAADHPDRLASQHELAGAYRADGQVQKAVELLEAVVKAQETLAADHPDRLASQHALALAYDADGQTQEAADLLERVVEIKTRVLRADHPSLLVSVEALGAMRAELAADSDTASSSLSRTSPTAVDSARSIL</sequence>
<feature type="compositionally biased region" description="Low complexity" evidence="1">
    <location>
        <begin position="472"/>
        <end position="483"/>
    </location>
</feature>
<proteinExistence type="predicted"/>
<dbReference type="InParanoid" id="A0A1Y2M5R3"/>
<dbReference type="InterPro" id="IPR011990">
    <property type="entry name" value="TPR-like_helical_dom_sf"/>
</dbReference>
<reference evidence="2 3" key="1">
    <citation type="journal article" date="2017" name="Genome Announc.">
        <title>Genome sequence of the saprophytic ascomycete Epicoccum nigrum ICMP 19927 strain isolated from New Zealand.</title>
        <authorList>
            <person name="Fokin M."/>
            <person name="Fleetwood D."/>
            <person name="Weir B.S."/>
            <person name="Villas-Boas S.G."/>
        </authorList>
    </citation>
    <scope>NUCLEOTIDE SEQUENCE [LARGE SCALE GENOMIC DNA]</scope>
    <source>
        <strain evidence="2 3">ICMP 19927</strain>
    </source>
</reference>
<organism evidence="2 3">
    <name type="scientific">Epicoccum nigrum</name>
    <name type="common">Soil fungus</name>
    <name type="synonym">Epicoccum purpurascens</name>
    <dbReference type="NCBI Taxonomy" id="105696"/>
    <lineage>
        <taxon>Eukaryota</taxon>
        <taxon>Fungi</taxon>
        <taxon>Dikarya</taxon>
        <taxon>Ascomycota</taxon>
        <taxon>Pezizomycotina</taxon>
        <taxon>Dothideomycetes</taxon>
        <taxon>Pleosporomycetidae</taxon>
        <taxon>Pleosporales</taxon>
        <taxon>Pleosporineae</taxon>
        <taxon>Didymellaceae</taxon>
        <taxon>Epicoccum</taxon>
    </lineage>
</organism>
<protein>
    <submittedName>
        <fullName evidence="2">Uncharacterized protein</fullName>
    </submittedName>
</protein>
<dbReference type="SUPFAM" id="SSF48452">
    <property type="entry name" value="TPR-like"/>
    <property type="match status" value="2"/>
</dbReference>
<dbReference type="OMA" id="WNQGQWR"/>
<dbReference type="Gene3D" id="1.25.40.10">
    <property type="entry name" value="Tetratricopeptide repeat domain"/>
    <property type="match status" value="2"/>
</dbReference>